<gene>
    <name evidence="13" type="ORF">H312_02162</name>
</gene>
<dbReference type="GO" id="GO:0003677">
    <property type="term" value="F:DNA binding"/>
    <property type="evidence" value="ECO:0007669"/>
    <property type="project" value="UniProtKB-UniRule"/>
</dbReference>
<dbReference type="SUPFAM" id="SSF88723">
    <property type="entry name" value="PIN domain-like"/>
    <property type="match status" value="1"/>
</dbReference>
<comment type="subcellular location">
    <subcellularLocation>
        <location evidence="1 9">Nucleus</location>
    </subcellularLocation>
</comment>
<comment type="similarity">
    <text evidence="9">Belongs to the XPG/RAD2 endonuclease family. EXO1 subfamily.</text>
</comment>
<dbReference type="HOGENOM" id="CLU_008978_3_0_1"/>
<dbReference type="Proteomes" id="UP000030655">
    <property type="component" value="Unassembled WGS sequence"/>
</dbReference>
<keyword evidence="9" id="KW-0238">DNA-binding</keyword>
<keyword evidence="10" id="KW-0175">Coiled coil</keyword>
<dbReference type="SMART" id="SM00279">
    <property type="entry name" value="HhH2"/>
    <property type="match status" value="1"/>
</dbReference>
<dbReference type="Gene3D" id="1.10.150.20">
    <property type="entry name" value="5' to 3' exonuclease, C-terminal subdomain"/>
    <property type="match status" value="1"/>
</dbReference>
<keyword evidence="5 9" id="KW-0378">Hydrolase</keyword>
<dbReference type="Pfam" id="PF00867">
    <property type="entry name" value="XPG_I"/>
    <property type="match status" value="1"/>
</dbReference>
<evidence type="ECO:0000256" key="10">
    <source>
        <dbReference type="SAM" id="Coils"/>
    </source>
</evidence>
<feature type="domain" description="XPG-I" evidence="11">
    <location>
        <begin position="138"/>
        <end position="216"/>
    </location>
</feature>
<feature type="domain" description="XPG N-terminal" evidence="12">
    <location>
        <begin position="1"/>
        <end position="99"/>
    </location>
</feature>
<dbReference type="EMBL" id="KK365181">
    <property type="protein sequence ID" value="KCZ80438.1"/>
    <property type="molecule type" value="Genomic_DNA"/>
</dbReference>
<dbReference type="InterPro" id="IPR006085">
    <property type="entry name" value="XPG_DNA_repair_N"/>
</dbReference>
<evidence type="ECO:0000256" key="4">
    <source>
        <dbReference type="ARBA" id="ARBA00022763"/>
    </source>
</evidence>
<dbReference type="SUPFAM" id="SSF47807">
    <property type="entry name" value="5' to 3' exonuclease, C-terminal subdomain"/>
    <property type="match status" value="1"/>
</dbReference>
<comment type="cofactor">
    <cofactor evidence="9">
        <name>Mg(2+)</name>
        <dbReference type="ChEBI" id="CHEBI:18420"/>
    </cofactor>
    <text evidence="9">Binds 2 magnesium ions per subunit. They probably participate in the reaction catalyzed by the enzyme. May bind an additional third magnesium ion after substrate binding.</text>
</comment>
<name>A0A059EZG3_9MICR</name>
<evidence type="ECO:0000259" key="11">
    <source>
        <dbReference type="SMART" id="SM00484"/>
    </source>
</evidence>
<evidence type="ECO:0000256" key="3">
    <source>
        <dbReference type="ARBA" id="ARBA00022723"/>
    </source>
</evidence>
<dbReference type="PROSITE" id="PS00841">
    <property type="entry name" value="XPG_1"/>
    <property type="match status" value="1"/>
</dbReference>
<sequence>MGITGLLPMLSNSIKKKPISKYKNKKIGIDGHCWLYQISNLIAEELYYGIETTRHLNILNYKLKALQKHNITPCFVFDGDSLESKEVTNNKRKEQKEKIKREIELLLKANNLSRAKELMKRCVSINEYFLCSVLEFLKKNDIEFIISPYESDAQLTYLQRINYIDYILTEDSDLILFGCTNILYKFDLVHVHEFDNKTFMKNNDQNFVKNLLEICILNGCDYLEGLPGVGLKTAIKLFEKHKTLEEVIENRKLKGNVPADYLESVQRAKLTFAHQVVYCPLQEKRIHLTEMSDNYPYSFLGRVISNATEFSRGHFLLNRMSKNFLSIPKEEYKNPVKTEDKVIYSFEKKKIKSIKEKEIVIDENEESPFFKKNNK</sequence>
<dbReference type="GO" id="GO:0046872">
    <property type="term" value="F:metal ion binding"/>
    <property type="evidence" value="ECO:0007669"/>
    <property type="project" value="UniProtKB-UniRule"/>
</dbReference>
<keyword evidence="14" id="KW-1185">Reference proteome</keyword>
<comment type="function">
    <text evidence="9">5'-&gt;3' double-stranded DNA exonuclease which may also possess a cryptic 3'-&gt;5' double-stranded DNA exonuclease activity. Functions in DNA mismatch repair.</text>
</comment>
<dbReference type="InterPro" id="IPR008918">
    <property type="entry name" value="HhH2"/>
</dbReference>
<dbReference type="CDD" id="cd09901">
    <property type="entry name" value="H3TH_FEN1-like"/>
    <property type="match status" value="1"/>
</dbReference>
<evidence type="ECO:0000259" key="12">
    <source>
        <dbReference type="SMART" id="SM00485"/>
    </source>
</evidence>
<keyword evidence="8 9" id="KW-0539">Nucleus</keyword>
<dbReference type="Gene3D" id="3.40.50.1010">
    <property type="entry name" value="5'-nuclease"/>
    <property type="match status" value="1"/>
</dbReference>
<reference evidence="14" key="1">
    <citation type="submission" date="2013-02" db="EMBL/GenBank/DDBJ databases">
        <authorList>
            <consortium name="The Broad Institute Genome Sequencing Platform"/>
            <person name="Cuomo C."/>
            <person name="Becnel J."/>
            <person name="Sanscrainte N."/>
            <person name="Walker B."/>
            <person name="Young S.K."/>
            <person name="Zeng Q."/>
            <person name="Gargeya S."/>
            <person name="Fitzgerald M."/>
            <person name="Haas B."/>
            <person name="Abouelleil A."/>
            <person name="Alvarado L."/>
            <person name="Arachchi H.M."/>
            <person name="Berlin A.M."/>
            <person name="Chapman S.B."/>
            <person name="Dewar J."/>
            <person name="Goldberg J."/>
            <person name="Griggs A."/>
            <person name="Gujja S."/>
            <person name="Hansen M."/>
            <person name="Howarth C."/>
            <person name="Imamovic A."/>
            <person name="Larimer J."/>
            <person name="McCowan C."/>
            <person name="Murphy C."/>
            <person name="Neiman D."/>
            <person name="Pearson M."/>
            <person name="Priest M."/>
            <person name="Roberts A."/>
            <person name="Saif S."/>
            <person name="Shea T."/>
            <person name="Sisk P."/>
            <person name="Sykes S."/>
            <person name="Wortman J."/>
            <person name="Nusbaum C."/>
            <person name="Birren B."/>
        </authorList>
    </citation>
    <scope>NUCLEOTIDE SEQUENCE [LARGE SCALE GENOMIC DNA]</scope>
    <source>
        <strain evidence="14">PRA339</strain>
    </source>
</reference>
<proteinExistence type="inferred from homology"/>
<keyword evidence="9" id="KW-0267">Excision nuclease</keyword>
<accession>A0A059EZG3</accession>
<dbReference type="InterPro" id="IPR036279">
    <property type="entry name" value="5-3_exonuclease_C_sf"/>
</dbReference>
<evidence type="ECO:0000256" key="7">
    <source>
        <dbReference type="ARBA" id="ARBA00023204"/>
    </source>
</evidence>
<dbReference type="OrthoDB" id="26491at2759"/>
<organism evidence="13 14">
    <name type="scientific">Anncaliia algerae PRA339</name>
    <dbReference type="NCBI Taxonomy" id="1288291"/>
    <lineage>
        <taxon>Eukaryota</taxon>
        <taxon>Fungi</taxon>
        <taxon>Fungi incertae sedis</taxon>
        <taxon>Microsporidia</taxon>
        <taxon>Tubulinosematoidea</taxon>
        <taxon>Tubulinosematidae</taxon>
        <taxon>Anncaliia</taxon>
    </lineage>
</organism>
<dbReference type="EC" id="3.1.-.-" evidence="9"/>
<evidence type="ECO:0000313" key="13">
    <source>
        <dbReference type="EMBL" id="KCZ80438.1"/>
    </source>
</evidence>
<evidence type="ECO:0000256" key="2">
    <source>
        <dbReference type="ARBA" id="ARBA00022722"/>
    </source>
</evidence>
<dbReference type="InterPro" id="IPR029060">
    <property type="entry name" value="PIN-like_dom_sf"/>
</dbReference>
<dbReference type="GO" id="GO:0017108">
    <property type="term" value="F:5'-flap endonuclease activity"/>
    <property type="evidence" value="ECO:0007669"/>
    <property type="project" value="TreeGrafter"/>
</dbReference>
<dbReference type="Pfam" id="PF00752">
    <property type="entry name" value="XPG_N"/>
    <property type="match status" value="1"/>
</dbReference>
<feature type="coiled-coil region" evidence="10">
    <location>
        <begin position="82"/>
        <end position="109"/>
    </location>
</feature>
<evidence type="ECO:0000256" key="8">
    <source>
        <dbReference type="ARBA" id="ARBA00023242"/>
    </source>
</evidence>
<dbReference type="CDD" id="cd09857">
    <property type="entry name" value="PIN_EXO1"/>
    <property type="match status" value="1"/>
</dbReference>
<reference evidence="13 14" key="2">
    <citation type="submission" date="2014-03" db="EMBL/GenBank/DDBJ databases">
        <title>The Genome Sequence of Anncaliia algerae insect isolate PRA339.</title>
        <authorList>
            <consortium name="The Broad Institute Genome Sequencing Platform"/>
            <consortium name="The Broad Institute Genome Sequencing Center for Infectious Disease"/>
            <person name="Cuomo C."/>
            <person name="Becnel J."/>
            <person name="Sanscrainte N."/>
            <person name="Walker B."/>
            <person name="Young S.K."/>
            <person name="Zeng Q."/>
            <person name="Gargeya S."/>
            <person name="Fitzgerald M."/>
            <person name="Haas B."/>
            <person name="Abouelleil A."/>
            <person name="Alvarado L."/>
            <person name="Arachchi H.M."/>
            <person name="Berlin A.M."/>
            <person name="Chapman S.B."/>
            <person name="Dewar J."/>
            <person name="Goldberg J."/>
            <person name="Griggs A."/>
            <person name="Gujja S."/>
            <person name="Hansen M."/>
            <person name="Howarth C."/>
            <person name="Imamovic A."/>
            <person name="Larimer J."/>
            <person name="McCowan C."/>
            <person name="Murphy C."/>
            <person name="Neiman D."/>
            <person name="Pearson M."/>
            <person name="Priest M."/>
            <person name="Roberts A."/>
            <person name="Saif S."/>
            <person name="Shea T."/>
            <person name="Sisk P."/>
            <person name="Sykes S."/>
            <person name="Wortman J."/>
            <person name="Nusbaum C."/>
            <person name="Birren B."/>
        </authorList>
    </citation>
    <scope>NUCLEOTIDE SEQUENCE [LARGE SCALE GENOMIC DNA]</scope>
    <source>
        <strain evidence="13 14">PRA339</strain>
    </source>
</reference>
<dbReference type="AlphaFoldDB" id="A0A059EZG3"/>
<protein>
    <recommendedName>
        <fullName evidence="9">Exonuclease 1</fullName>
        <ecNumber evidence="9">3.1.-.-</ecNumber>
    </recommendedName>
</protein>
<keyword evidence="9" id="KW-0269">Exonuclease</keyword>
<dbReference type="FunFam" id="1.10.150.20:FF:000011">
    <property type="entry name" value="exonuclease 1"/>
    <property type="match status" value="1"/>
</dbReference>
<dbReference type="STRING" id="1288291.A0A059EZG3"/>
<dbReference type="PANTHER" id="PTHR11081:SF8">
    <property type="entry name" value="EXONUCLEASE 1"/>
    <property type="match status" value="1"/>
</dbReference>
<keyword evidence="2 9" id="KW-0540">Nuclease</keyword>
<evidence type="ECO:0000313" key="14">
    <source>
        <dbReference type="Proteomes" id="UP000030655"/>
    </source>
</evidence>
<evidence type="ECO:0000256" key="9">
    <source>
        <dbReference type="RuleBase" id="RU910737"/>
    </source>
</evidence>
<dbReference type="VEuPathDB" id="MicrosporidiaDB:H312_02162"/>
<dbReference type="InterPro" id="IPR019974">
    <property type="entry name" value="XPG_CS"/>
</dbReference>
<keyword evidence="9" id="KW-0228">DNA excision</keyword>
<dbReference type="SMART" id="SM00485">
    <property type="entry name" value="XPGN"/>
    <property type="match status" value="1"/>
</dbReference>
<evidence type="ECO:0000256" key="5">
    <source>
        <dbReference type="ARBA" id="ARBA00022801"/>
    </source>
</evidence>
<keyword evidence="4 9" id="KW-0227">DNA damage</keyword>
<evidence type="ECO:0000256" key="6">
    <source>
        <dbReference type="ARBA" id="ARBA00022842"/>
    </source>
</evidence>
<dbReference type="InterPro" id="IPR006086">
    <property type="entry name" value="XPG-I_dom"/>
</dbReference>
<dbReference type="InterPro" id="IPR044752">
    <property type="entry name" value="PIN-like_EXO1"/>
</dbReference>
<dbReference type="GO" id="GO:0006281">
    <property type="term" value="P:DNA repair"/>
    <property type="evidence" value="ECO:0007669"/>
    <property type="project" value="UniProtKB-UniRule"/>
</dbReference>
<dbReference type="GO" id="GO:0005634">
    <property type="term" value="C:nucleus"/>
    <property type="evidence" value="ECO:0007669"/>
    <property type="project" value="UniProtKB-SubCell"/>
</dbReference>
<dbReference type="GO" id="GO:0035312">
    <property type="term" value="F:5'-3' DNA exonuclease activity"/>
    <property type="evidence" value="ECO:0007669"/>
    <property type="project" value="UniProtKB-UniRule"/>
</dbReference>
<evidence type="ECO:0000256" key="1">
    <source>
        <dbReference type="ARBA" id="ARBA00004123"/>
    </source>
</evidence>
<dbReference type="PANTHER" id="PTHR11081">
    <property type="entry name" value="FLAP ENDONUCLEASE FAMILY MEMBER"/>
    <property type="match status" value="1"/>
</dbReference>
<dbReference type="SMART" id="SM00484">
    <property type="entry name" value="XPGI"/>
    <property type="match status" value="1"/>
</dbReference>
<keyword evidence="6 9" id="KW-0460">Magnesium</keyword>
<keyword evidence="3 9" id="KW-0479">Metal-binding</keyword>
<dbReference type="PRINTS" id="PR00853">
    <property type="entry name" value="XPGRADSUPER"/>
</dbReference>
<keyword evidence="7 9" id="KW-0234">DNA repair</keyword>
<dbReference type="InterPro" id="IPR006084">
    <property type="entry name" value="XPG/Rad2"/>
</dbReference>